<keyword evidence="2" id="KW-1185">Reference proteome</keyword>
<proteinExistence type="predicted"/>
<organism evidence="1 2">
    <name type="scientific">Tulasnella calospora MUT 4182</name>
    <dbReference type="NCBI Taxonomy" id="1051891"/>
    <lineage>
        <taxon>Eukaryota</taxon>
        <taxon>Fungi</taxon>
        <taxon>Dikarya</taxon>
        <taxon>Basidiomycota</taxon>
        <taxon>Agaricomycotina</taxon>
        <taxon>Agaricomycetes</taxon>
        <taxon>Cantharellales</taxon>
        <taxon>Tulasnellaceae</taxon>
        <taxon>Tulasnella</taxon>
    </lineage>
</organism>
<dbReference type="OrthoDB" id="3229172at2759"/>
<dbReference type="AlphaFoldDB" id="A0A0C3PNK3"/>
<name>A0A0C3PNK3_9AGAM</name>
<sequence>MTCAGFTNFDRAADIWMFQMLPEFGFALLLDWAHIKTAVGVGGLGQGTGHVGRRGSGEEANPNAEVDVEWEYVH</sequence>
<accession>A0A0C3PNK3</accession>
<gene>
    <name evidence="1" type="ORF">M407DRAFT_247100</name>
</gene>
<evidence type="ECO:0000313" key="1">
    <source>
        <dbReference type="EMBL" id="KIO16005.1"/>
    </source>
</evidence>
<reference evidence="2" key="2">
    <citation type="submission" date="2015-01" db="EMBL/GenBank/DDBJ databases">
        <title>Evolutionary Origins and Diversification of the Mycorrhizal Mutualists.</title>
        <authorList>
            <consortium name="DOE Joint Genome Institute"/>
            <consortium name="Mycorrhizal Genomics Consortium"/>
            <person name="Kohler A."/>
            <person name="Kuo A."/>
            <person name="Nagy L.G."/>
            <person name="Floudas D."/>
            <person name="Copeland A."/>
            <person name="Barry K.W."/>
            <person name="Cichocki N."/>
            <person name="Veneault-Fourrey C."/>
            <person name="LaButti K."/>
            <person name="Lindquist E.A."/>
            <person name="Lipzen A."/>
            <person name="Lundell T."/>
            <person name="Morin E."/>
            <person name="Murat C."/>
            <person name="Riley R."/>
            <person name="Ohm R."/>
            <person name="Sun H."/>
            <person name="Tunlid A."/>
            <person name="Henrissat B."/>
            <person name="Grigoriev I.V."/>
            <person name="Hibbett D.S."/>
            <person name="Martin F."/>
        </authorList>
    </citation>
    <scope>NUCLEOTIDE SEQUENCE [LARGE SCALE GENOMIC DNA]</scope>
    <source>
        <strain evidence="2">MUT 4182</strain>
    </source>
</reference>
<protein>
    <submittedName>
        <fullName evidence="1">Uncharacterized protein</fullName>
    </submittedName>
</protein>
<dbReference type="EMBL" id="KN823714">
    <property type="protein sequence ID" value="KIO16005.1"/>
    <property type="molecule type" value="Genomic_DNA"/>
</dbReference>
<dbReference type="HOGENOM" id="CLU_169849_0_0_1"/>
<reference evidence="1 2" key="1">
    <citation type="submission" date="2014-04" db="EMBL/GenBank/DDBJ databases">
        <authorList>
            <consortium name="DOE Joint Genome Institute"/>
            <person name="Kuo A."/>
            <person name="Girlanda M."/>
            <person name="Perotto S."/>
            <person name="Kohler A."/>
            <person name="Nagy L.G."/>
            <person name="Floudas D."/>
            <person name="Copeland A."/>
            <person name="Barry K.W."/>
            <person name="Cichocki N."/>
            <person name="Veneault-Fourrey C."/>
            <person name="LaButti K."/>
            <person name="Lindquist E.A."/>
            <person name="Lipzen A."/>
            <person name="Lundell T."/>
            <person name="Morin E."/>
            <person name="Murat C."/>
            <person name="Sun H."/>
            <person name="Tunlid A."/>
            <person name="Henrissat B."/>
            <person name="Grigoriev I.V."/>
            <person name="Hibbett D.S."/>
            <person name="Martin F."/>
            <person name="Nordberg H.P."/>
            <person name="Cantor M.N."/>
            <person name="Hua S.X."/>
        </authorList>
    </citation>
    <scope>NUCLEOTIDE SEQUENCE [LARGE SCALE GENOMIC DNA]</scope>
    <source>
        <strain evidence="1 2">MUT 4182</strain>
    </source>
</reference>
<dbReference type="Proteomes" id="UP000054248">
    <property type="component" value="Unassembled WGS sequence"/>
</dbReference>
<evidence type="ECO:0000313" key="2">
    <source>
        <dbReference type="Proteomes" id="UP000054248"/>
    </source>
</evidence>